<sequence length="504" mass="57887">MKEIIIVGAGPAGLTAAIELKRFDFRNRIIVLEKSSEVGGHLVSGAILQKDEYYNYIAKYPLNYNTVITKEYLWKLTENSYYNLTMFLPDEYRNKGNILIDIVDLCKKLSEEAAKIGVEIHTSCGVTGFLKYKDSIVGLILADGTKIKSDFVIVAEGACGTLTEKLLKHYNVKINKTYALGIREERRYKNNELRNNNVGSIYHTVGWPSNDNSNGGFVYFYKDKVVIGYVTYLNYSNEYLSPYNEFEKIKSHPIISKLIKDTERTKYSAKLIAINNMDGPMIACFHGCTIIGCALGLLDSMKLKGLHNAIISGRMVAEKYMSTTTKMVTNIIDNFVDADIIDELKAARQTSSIFQRYGSVFAMIWRSINKMVFPLLLRINFNFKNKWFNHNKKPPRDWNIKDNRNDSLMLSGINYGRNSHINVNDEIRHKIYDLKLNNKMSNRFCPAGVYKWEKQFKHYVFRMHPFNCLQCKTCLVKTPESTIDWSVCKNGYGPNFTTKNHKNN</sequence>
<dbReference type="Proteomes" id="UP000228979">
    <property type="component" value="Unassembled WGS sequence"/>
</dbReference>
<keyword evidence="3 11" id="KW-0285">Flavoprotein</keyword>
<dbReference type="Pfam" id="PF21162">
    <property type="entry name" value="ETFQO_UQ-bd"/>
    <property type="match status" value="1"/>
</dbReference>
<comment type="caution">
    <text evidence="14">The sequence shown here is derived from an EMBL/GenBank/DDBJ whole genome shotgun (WGS) entry which is preliminary data.</text>
</comment>
<dbReference type="EC" id="1.5.5.1" evidence="11"/>
<evidence type="ECO:0000256" key="1">
    <source>
        <dbReference type="ARBA" id="ARBA00001974"/>
    </source>
</evidence>
<reference evidence="14" key="1">
    <citation type="submission" date="2017-09" db="EMBL/GenBank/DDBJ databases">
        <authorList>
            <person name="Campbell M.A."/>
            <person name="Lukasik P."/>
            <person name="Simon C."/>
            <person name="McCutcheon J.P."/>
        </authorList>
    </citation>
    <scope>NUCLEOTIDE SEQUENCE [LARGE SCALE GENOMIC DNA]</scope>
    <source>
        <strain evidence="14">TRYCRA</strain>
    </source>
</reference>
<dbReference type="InterPro" id="IPR007859">
    <property type="entry name" value="ETF-QO/FixX_C"/>
</dbReference>
<evidence type="ECO:0000256" key="7">
    <source>
        <dbReference type="ARBA" id="ARBA00023002"/>
    </source>
</evidence>
<feature type="domain" description="ETF-QO/FixC ubiquinone-binding" evidence="13">
    <location>
        <begin position="178"/>
        <end position="272"/>
    </location>
</feature>
<comment type="cofactor">
    <cofactor evidence="1 11">
        <name>FAD</name>
        <dbReference type="ChEBI" id="CHEBI:57692"/>
    </cofactor>
</comment>
<organism evidence="14 15">
    <name type="scientific">Candidatus Hodgkinia cicadicola</name>
    <dbReference type="NCBI Taxonomy" id="573658"/>
    <lineage>
        <taxon>Bacteria</taxon>
        <taxon>Pseudomonadati</taxon>
        <taxon>Pseudomonadota</taxon>
        <taxon>Alphaproteobacteria</taxon>
        <taxon>Hyphomicrobiales</taxon>
        <taxon>Candidatus Hodgkinia</taxon>
    </lineage>
</organism>
<dbReference type="Gene3D" id="3.30.9.90">
    <property type="match status" value="1"/>
</dbReference>
<feature type="domain" description="ETF-QO/FixX C-terminal" evidence="12">
    <location>
        <begin position="406"/>
        <end position="496"/>
    </location>
</feature>
<accession>A0ABX4MGM8</accession>
<evidence type="ECO:0000256" key="3">
    <source>
        <dbReference type="ARBA" id="ARBA00022630"/>
    </source>
</evidence>
<keyword evidence="5 11" id="KW-0274">FAD</keyword>
<evidence type="ECO:0000313" key="14">
    <source>
        <dbReference type="EMBL" id="PIM95750.1"/>
    </source>
</evidence>
<gene>
    <name evidence="14" type="primary">etfD</name>
    <name evidence="14" type="ORF">trycra_86</name>
</gene>
<dbReference type="SUPFAM" id="SSF51905">
    <property type="entry name" value="FAD/NAD(P)-binding domain"/>
    <property type="match status" value="1"/>
</dbReference>
<dbReference type="SUPFAM" id="SSF54862">
    <property type="entry name" value="4Fe-4S ferredoxins"/>
    <property type="match status" value="1"/>
</dbReference>
<dbReference type="Pfam" id="PF13450">
    <property type="entry name" value="NAD_binding_8"/>
    <property type="match status" value="1"/>
</dbReference>
<dbReference type="Gene3D" id="3.30.70.20">
    <property type="match status" value="1"/>
</dbReference>
<comment type="catalytic activity">
    <reaction evidence="11">
        <text>a ubiquinone + reduced [electron-transfer flavoprotein] = a ubiquinol + oxidized [electron-transfer flavoprotein] + H(+)</text>
        <dbReference type="Rhea" id="RHEA:24052"/>
        <dbReference type="Rhea" id="RHEA-COMP:9565"/>
        <dbReference type="Rhea" id="RHEA-COMP:9566"/>
        <dbReference type="Rhea" id="RHEA-COMP:10685"/>
        <dbReference type="Rhea" id="RHEA-COMP:10686"/>
        <dbReference type="ChEBI" id="CHEBI:15378"/>
        <dbReference type="ChEBI" id="CHEBI:16389"/>
        <dbReference type="ChEBI" id="CHEBI:17976"/>
        <dbReference type="ChEBI" id="CHEBI:57692"/>
        <dbReference type="ChEBI" id="CHEBI:58307"/>
        <dbReference type="EC" id="1.5.5.1"/>
    </reaction>
</comment>
<keyword evidence="10 11" id="KW-0830">Ubiquinone</keyword>
<dbReference type="PANTHER" id="PTHR10617:SF107">
    <property type="entry name" value="ELECTRON TRANSFER FLAVOPROTEIN-UBIQUINONE OXIDOREDUCTASE, MITOCHONDRIAL"/>
    <property type="match status" value="1"/>
</dbReference>
<keyword evidence="8 11" id="KW-0408">Iron</keyword>
<evidence type="ECO:0000256" key="5">
    <source>
        <dbReference type="ARBA" id="ARBA00022827"/>
    </source>
</evidence>
<dbReference type="SUPFAM" id="SSF54373">
    <property type="entry name" value="FAD-linked reductases, C-terminal domain"/>
    <property type="match status" value="1"/>
</dbReference>
<evidence type="ECO:0000259" key="12">
    <source>
        <dbReference type="Pfam" id="PF05187"/>
    </source>
</evidence>
<name>A0ABX4MGM8_9HYPH</name>
<keyword evidence="2 11" id="KW-0813">Transport</keyword>
<evidence type="ECO:0000313" key="15">
    <source>
        <dbReference type="Proteomes" id="UP000228979"/>
    </source>
</evidence>
<comment type="function">
    <text evidence="11">Accepts electrons from ETF and reduces ubiquinone.</text>
</comment>
<proteinExistence type="predicted"/>
<evidence type="ECO:0000259" key="13">
    <source>
        <dbReference type="Pfam" id="PF21162"/>
    </source>
</evidence>
<keyword evidence="4 11" id="KW-0479">Metal-binding</keyword>
<evidence type="ECO:0000256" key="9">
    <source>
        <dbReference type="ARBA" id="ARBA00023014"/>
    </source>
</evidence>
<keyword evidence="7 11" id="KW-0560">Oxidoreductase</keyword>
<evidence type="ECO:0000256" key="10">
    <source>
        <dbReference type="ARBA" id="ARBA00023075"/>
    </source>
</evidence>
<keyword evidence="6 11" id="KW-0249">Electron transport</keyword>
<dbReference type="PRINTS" id="PR00420">
    <property type="entry name" value="RNGMNOXGNASE"/>
</dbReference>
<dbReference type="EMBL" id="NXGP01000045">
    <property type="protein sequence ID" value="PIM95750.1"/>
    <property type="molecule type" value="Genomic_DNA"/>
</dbReference>
<evidence type="ECO:0000256" key="8">
    <source>
        <dbReference type="ARBA" id="ARBA00023004"/>
    </source>
</evidence>
<dbReference type="PANTHER" id="PTHR10617">
    <property type="entry name" value="ELECTRON TRANSFER FLAVOPROTEIN-UBIQUINONE OXIDOREDUCTASE"/>
    <property type="match status" value="1"/>
</dbReference>
<dbReference type="GO" id="GO:0004174">
    <property type="term" value="F:electron-transferring-flavoprotein dehydrogenase activity"/>
    <property type="evidence" value="ECO:0007669"/>
    <property type="project" value="UniProtKB-EC"/>
</dbReference>
<dbReference type="Pfam" id="PF05187">
    <property type="entry name" value="Fer4_ETF_QO"/>
    <property type="match status" value="1"/>
</dbReference>
<dbReference type="Gene3D" id="3.50.50.60">
    <property type="entry name" value="FAD/NAD(P)-binding domain"/>
    <property type="match status" value="1"/>
</dbReference>
<dbReference type="InterPro" id="IPR040156">
    <property type="entry name" value="ETF-QO"/>
</dbReference>
<evidence type="ECO:0000256" key="4">
    <source>
        <dbReference type="ARBA" id="ARBA00022723"/>
    </source>
</evidence>
<protein>
    <recommendedName>
        <fullName evidence="11">Electron transfer flavoprotein-ubiquinone oxidoreductase</fullName>
        <shortName evidence="11">ETF-QO</shortName>
        <ecNumber evidence="11">1.5.5.1</ecNumber>
    </recommendedName>
</protein>
<dbReference type="InterPro" id="IPR036188">
    <property type="entry name" value="FAD/NAD-bd_sf"/>
</dbReference>
<keyword evidence="15" id="KW-1185">Reference proteome</keyword>
<dbReference type="InterPro" id="IPR049398">
    <property type="entry name" value="ETF-QO/FixC_UQ-bd"/>
</dbReference>
<evidence type="ECO:0000256" key="6">
    <source>
        <dbReference type="ARBA" id="ARBA00022982"/>
    </source>
</evidence>
<evidence type="ECO:0000256" key="2">
    <source>
        <dbReference type="ARBA" id="ARBA00022448"/>
    </source>
</evidence>
<evidence type="ECO:0000256" key="11">
    <source>
        <dbReference type="RuleBase" id="RU366068"/>
    </source>
</evidence>
<comment type="cofactor">
    <cofactor evidence="11">
        <name>[4Fe-4S] cluster</name>
        <dbReference type="ChEBI" id="CHEBI:49883"/>
    </cofactor>
    <text evidence="11">Binds 1 [4Fe-4S] cluster.</text>
</comment>
<keyword evidence="9 11" id="KW-0411">Iron-sulfur</keyword>